<organism evidence="3 4">
    <name type="scientific">Luedemannella flava</name>
    <dbReference type="NCBI Taxonomy" id="349316"/>
    <lineage>
        <taxon>Bacteria</taxon>
        <taxon>Bacillati</taxon>
        <taxon>Actinomycetota</taxon>
        <taxon>Actinomycetes</taxon>
        <taxon>Micromonosporales</taxon>
        <taxon>Micromonosporaceae</taxon>
        <taxon>Luedemannella</taxon>
    </lineage>
</organism>
<dbReference type="Pfam" id="PF13333">
    <property type="entry name" value="rve_2"/>
    <property type="match status" value="1"/>
</dbReference>
<dbReference type="Gene3D" id="3.30.420.10">
    <property type="entry name" value="Ribonuclease H-like superfamily/Ribonuclease H"/>
    <property type="match status" value="1"/>
</dbReference>
<gene>
    <name evidence="3" type="ORF">GCM10009682_40690</name>
</gene>
<dbReference type="Proteomes" id="UP001500218">
    <property type="component" value="Unassembled WGS sequence"/>
</dbReference>
<dbReference type="PROSITE" id="PS50994">
    <property type="entry name" value="INTEGRASE"/>
    <property type="match status" value="1"/>
</dbReference>
<dbReference type="NCBIfam" id="NF033516">
    <property type="entry name" value="transpos_IS3"/>
    <property type="match status" value="1"/>
</dbReference>
<sequence>MIRFVDEHRDRFGVEPIVGVLRGTDAGFLSVSGYYAAKTRPPSARAVADAALCEQITVVHQANYDVYGVRKMHAALRRVGVDSGRDRVARLMRALGLHGVRRGRPKRTTIADSAAARPADLVRRQFAAGKPNQLWVCDMTYIRTWVGFCYLALVIDVYPRRLVGWALTTHLRTDLPLEALEMAIWARNERLDGLIHHSDAGSQYTAIRYTDALADVGALPSIGSVGDSYDNALAESTIGQIKAELIHRRGPWRTIEQLEYALFEYIDWWNHRRLHGEIGMRTPAEAEATHYAQTALLTEAGTQ</sequence>
<evidence type="ECO:0000259" key="2">
    <source>
        <dbReference type="PROSITE" id="PS50994"/>
    </source>
</evidence>
<dbReference type="Pfam" id="PF13276">
    <property type="entry name" value="HTH_21"/>
    <property type="match status" value="1"/>
</dbReference>
<dbReference type="InterPro" id="IPR050900">
    <property type="entry name" value="Transposase_IS3/IS150/IS904"/>
</dbReference>
<dbReference type="InterPro" id="IPR001584">
    <property type="entry name" value="Integrase_cat-core"/>
</dbReference>
<protein>
    <submittedName>
        <fullName evidence="3">IS3 family transposase</fullName>
    </submittedName>
</protein>
<evidence type="ECO:0000313" key="3">
    <source>
        <dbReference type="EMBL" id="GAA1815631.1"/>
    </source>
</evidence>
<dbReference type="InterPro" id="IPR036397">
    <property type="entry name" value="RNaseH_sf"/>
</dbReference>
<evidence type="ECO:0000313" key="4">
    <source>
        <dbReference type="Proteomes" id="UP001500218"/>
    </source>
</evidence>
<accession>A0ABP4YLG8</accession>
<reference evidence="4" key="1">
    <citation type="journal article" date="2019" name="Int. J. Syst. Evol. Microbiol.">
        <title>The Global Catalogue of Microorganisms (GCM) 10K type strain sequencing project: providing services to taxonomists for standard genome sequencing and annotation.</title>
        <authorList>
            <consortium name="The Broad Institute Genomics Platform"/>
            <consortium name="The Broad Institute Genome Sequencing Center for Infectious Disease"/>
            <person name="Wu L."/>
            <person name="Ma J."/>
        </authorList>
    </citation>
    <scope>NUCLEOTIDE SEQUENCE [LARGE SCALE GENOMIC DNA]</scope>
    <source>
        <strain evidence="4">JCM 13250</strain>
    </source>
</reference>
<keyword evidence="4" id="KW-1185">Reference proteome</keyword>
<dbReference type="PANTHER" id="PTHR46889:SF4">
    <property type="entry name" value="TRANSPOSASE INSO FOR INSERTION SEQUENCE ELEMENT IS911B-RELATED"/>
    <property type="match status" value="1"/>
</dbReference>
<dbReference type="Pfam" id="PF00665">
    <property type="entry name" value="rve"/>
    <property type="match status" value="1"/>
</dbReference>
<dbReference type="EMBL" id="BAAALT010000136">
    <property type="protein sequence ID" value="GAA1815631.1"/>
    <property type="molecule type" value="Genomic_DNA"/>
</dbReference>
<name>A0ABP4YLG8_9ACTN</name>
<dbReference type="InterPro" id="IPR025948">
    <property type="entry name" value="HTH-like_dom"/>
</dbReference>
<comment type="caution">
    <text evidence="3">The sequence shown here is derived from an EMBL/GenBank/DDBJ whole genome shotgun (WGS) entry which is preliminary data.</text>
</comment>
<evidence type="ECO:0000256" key="1">
    <source>
        <dbReference type="ARBA" id="ARBA00002286"/>
    </source>
</evidence>
<dbReference type="PANTHER" id="PTHR46889">
    <property type="entry name" value="TRANSPOSASE INSF FOR INSERTION SEQUENCE IS3B-RELATED"/>
    <property type="match status" value="1"/>
</dbReference>
<proteinExistence type="predicted"/>
<dbReference type="InterPro" id="IPR048020">
    <property type="entry name" value="Transpos_IS3"/>
</dbReference>
<dbReference type="InterPro" id="IPR012337">
    <property type="entry name" value="RNaseH-like_sf"/>
</dbReference>
<dbReference type="SUPFAM" id="SSF53098">
    <property type="entry name" value="Ribonuclease H-like"/>
    <property type="match status" value="1"/>
</dbReference>
<feature type="domain" description="Integrase catalytic" evidence="2">
    <location>
        <begin position="127"/>
        <end position="291"/>
    </location>
</feature>
<comment type="function">
    <text evidence="1">Involved in the transposition of the insertion sequence.</text>
</comment>